<evidence type="ECO:0000256" key="1">
    <source>
        <dbReference type="SAM" id="MobiDB-lite"/>
    </source>
</evidence>
<gene>
    <name evidence="2" type="ORF">CBM2634_A90036</name>
</gene>
<proteinExistence type="predicted"/>
<dbReference type="RefSeq" id="WP_116382333.1">
    <property type="nucleotide sequence ID" value="NZ_LS483233.1"/>
</dbReference>
<evidence type="ECO:0000313" key="2">
    <source>
        <dbReference type="EMBL" id="SPR99534.1"/>
    </source>
</evidence>
<feature type="region of interest" description="Disordered" evidence="1">
    <location>
        <begin position="116"/>
        <end position="136"/>
    </location>
</feature>
<feature type="compositionally biased region" description="Polar residues" evidence="1">
    <location>
        <begin position="118"/>
        <end position="136"/>
    </location>
</feature>
<name>A0A375J2X5_9BURK</name>
<dbReference type="Proteomes" id="UP000256805">
    <property type="component" value="Unassembled WGS sequence"/>
</dbReference>
<accession>A0A375J2X5</accession>
<reference evidence="2 3" key="1">
    <citation type="submission" date="2018-01" db="EMBL/GenBank/DDBJ databases">
        <authorList>
            <person name="Gaut B.S."/>
            <person name="Morton B.R."/>
            <person name="Clegg M.T."/>
            <person name="Duvall M.R."/>
        </authorList>
    </citation>
    <scope>NUCLEOTIDE SEQUENCE [LARGE SCALE GENOMIC DNA]</scope>
    <source>
        <strain evidence="2">Cupriavidus taiwanensis cmp 52</strain>
    </source>
</reference>
<dbReference type="AlphaFoldDB" id="A0A375J2X5"/>
<sequence length="228" mass="24716">MQRKVAVSGDVSQLVTGNVVHEAPATVQQQNNTVTYNLHSILQEPKYLSWRQRQVISSKVDEVAQAEGVERLAIYKTLLSDHDAQNMKVMPADRYRAIMDDLAVALSEAKSRAIAANDSATGPSELPSRNSNRDTSLATVPVQRTRLGALHWLLSICAAGAGGFLMWERVAAEPNIVQDVCQFEGRLYSVGSVTAMPPSGIYECQAAADTGPKWAPARNLGSGGKRRL</sequence>
<dbReference type="EMBL" id="OVTA01000031">
    <property type="protein sequence ID" value="SPR99534.1"/>
    <property type="molecule type" value="Genomic_DNA"/>
</dbReference>
<protein>
    <submittedName>
        <fullName evidence="2">Uncharacterized protein</fullName>
    </submittedName>
</protein>
<organism evidence="2 3">
    <name type="scientific">Cupriavidus taiwanensis</name>
    <dbReference type="NCBI Taxonomy" id="164546"/>
    <lineage>
        <taxon>Bacteria</taxon>
        <taxon>Pseudomonadati</taxon>
        <taxon>Pseudomonadota</taxon>
        <taxon>Betaproteobacteria</taxon>
        <taxon>Burkholderiales</taxon>
        <taxon>Burkholderiaceae</taxon>
        <taxon>Cupriavidus</taxon>
    </lineage>
</organism>
<evidence type="ECO:0000313" key="3">
    <source>
        <dbReference type="Proteomes" id="UP000256805"/>
    </source>
</evidence>